<organism evidence="1 2">
    <name type="scientific">Ixodes persulcatus</name>
    <name type="common">Taiga tick</name>
    <dbReference type="NCBI Taxonomy" id="34615"/>
    <lineage>
        <taxon>Eukaryota</taxon>
        <taxon>Metazoa</taxon>
        <taxon>Ecdysozoa</taxon>
        <taxon>Arthropoda</taxon>
        <taxon>Chelicerata</taxon>
        <taxon>Arachnida</taxon>
        <taxon>Acari</taxon>
        <taxon>Parasitiformes</taxon>
        <taxon>Ixodida</taxon>
        <taxon>Ixodoidea</taxon>
        <taxon>Ixodidae</taxon>
        <taxon>Ixodinae</taxon>
        <taxon>Ixodes</taxon>
    </lineage>
</organism>
<sequence length="313" mass="35427">MFSALFFKLSLLLLVASIVLSSPVCYDQESSHKYRCLNFTSPDDFSEHVKRPILHQDLTFIVRNSRLSHLPDRAFAGVNVSVLEFDNVHLESFTLQDENPFAGLETTLRKVIFSEGSTVPENWGLFSNMVRLVTVRLSEITNLNLTSGFNQLPKSVRVITIAFSTIGYVDEHWVSELANLETVGIRHCNLLTFSRSMLPKPALNLWRLDLYKNNLTSLPRDFTAEMPALTSLTFENNQITTFDEECLAPLAQNQSNRVRFGGNPLHCDCNLRFVLSYPASWLNAYCVTPLSLKHRPLKNVTEAQLCPPDAQSQ</sequence>
<evidence type="ECO:0000313" key="1">
    <source>
        <dbReference type="EMBL" id="KAG0418991.1"/>
    </source>
</evidence>
<protein>
    <submittedName>
        <fullName evidence="1">Uncharacterized protein</fullName>
    </submittedName>
</protein>
<accession>A0AC60PFX4</accession>
<evidence type="ECO:0000313" key="2">
    <source>
        <dbReference type="Proteomes" id="UP000805193"/>
    </source>
</evidence>
<dbReference type="Proteomes" id="UP000805193">
    <property type="component" value="Unassembled WGS sequence"/>
</dbReference>
<name>A0AC60PFX4_IXOPE</name>
<keyword evidence="2" id="KW-1185">Reference proteome</keyword>
<reference evidence="1 2" key="1">
    <citation type="journal article" date="2020" name="Cell">
        <title>Large-Scale Comparative Analyses of Tick Genomes Elucidate Their Genetic Diversity and Vector Capacities.</title>
        <authorList>
            <consortium name="Tick Genome and Microbiome Consortium (TIGMIC)"/>
            <person name="Jia N."/>
            <person name="Wang J."/>
            <person name="Shi W."/>
            <person name="Du L."/>
            <person name="Sun Y."/>
            <person name="Zhan W."/>
            <person name="Jiang J.F."/>
            <person name="Wang Q."/>
            <person name="Zhang B."/>
            <person name="Ji P."/>
            <person name="Bell-Sakyi L."/>
            <person name="Cui X.M."/>
            <person name="Yuan T.T."/>
            <person name="Jiang B.G."/>
            <person name="Yang W.F."/>
            <person name="Lam T.T."/>
            <person name="Chang Q.C."/>
            <person name="Ding S.J."/>
            <person name="Wang X.J."/>
            <person name="Zhu J.G."/>
            <person name="Ruan X.D."/>
            <person name="Zhao L."/>
            <person name="Wei J.T."/>
            <person name="Ye R.Z."/>
            <person name="Que T.C."/>
            <person name="Du C.H."/>
            <person name="Zhou Y.H."/>
            <person name="Cheng J.X."/>
            <person name="Dai P.F."/>
            <person name="Guo W.B."/>
            <person name="Han X.H."/>
            <person name="Huang E.J."/>
            <person name="Li L.F."/>
            <person name="Wei W."/>
            <person name="Gao Y.C."/>
            <person name="Liu J.Z."/>
            <person name="Shao H.Z."/>
            <person name="Wang X."/>
            <person name="Wang C.C."/>
            <person name="Yang T.C."/>
            <person name="Huo Q.B."/>
            <person name="Li W."/>
            <person name="Chen H.Y."/>
            <person name="Chen S.E."/>
            <person name="Zhou L.G."/>
            <person name="Ni X.B."/>
            <person name="Tian J.H."/>
            <person name="Sheng Y."/>
            <person name="Liu T."/>
            <person name="Pan Y.S."/>
            <person name="Xia L.Y."/>
            <person name="Li J."/>
            <person name="Zhao F."/>
            <person name="Cao W.C."/>
        </authorList>
    </citation>
    <scope>NUCLEOTIDE SEQUENCE [LARGE SCALE GENOMIC DNA]</scope>
    <source>
        <strain evidence="1">Iper-2018</strain>
    </source>
</reference>
<comment type="caution">
    <text evidence="1">The sequence shown here is derived from an EMBL/GenBank/DDBJ whole genome shotgun (WGS) entry which is preliminary data.</text>
</comment>
<dbReference type="EMBL" id="JABSTQ010010676">
    <property type="protein sequence ID" value="KAG0418991.1"/>
    <property type="molecule type" value="Genomic_DNA"/>
</dbReference>
<gene>
    <name evidence="1" type="ORF">HPB47_004435</name>
</gene>
<proteinExistence type="predicted"/>